<feature type="compositionally biased region" description="Pro residues" evidence="1">
    <location>
        <begin position="143"/>
        <end position="155"/>
    </location>
</feature>
<organism evidence="2 3">
    <name type="scientific">Eumeta variegata</name>
    <name type="common">Bagworm moth</name>
    <name type="synonym">Eumeta japonica</name>
    <dbReference type="NCBI Taxonomy" id="151549"/>
    <lineage>
        <taxon>Eukaryota</taxon>
        <taxon>Metazoa</taxon>
        <taxon>Ecdysozoa</taxon>
        <taxon>Arthropoda</taxon>
        <taxon>Hexapoda</taxon>
        <taxon>Insecta</taxon>
        <taxon>Pterygota</taxon>
        <taxon>Neoptera</taxon>
        <taxon>Endopterygota</taxon>
        <taxon>Lepidoptera</taxon>
        <taxon>Glossata</taxon>
        <taxon>Ditrysia</taxon>
        <taxon>Tineoidea</taxon>
        <taxon>Psychidae</taxon>
        <taxon>Oiketicinae</taxon>
        <taxon>Eumeta</taxon>
    </lineage>
</organism>
<protein>
    <submittedName>
        <fullName evidence="2">Uncharacterized protein</fullName>
    </submittedName>
</protein>
<dbReference type="AlphaFoldDB" id="A0A4C1WQ00"/>
<feature type="compositionally biased region" description="Basic and acidic residues" evidence="1">
    <location>
        <begin position="163"/>
        <end position="182"/>
    </location>
</feature>
<evidence type="ECO:0000256" key="1">
    <source>
        <dbReference type="SAM" id="MobiDB-lite"/>
    </source>
</evidence>
<feature type="region of interest" description="Disordered" evidence="1">
    <location>
        <begin position="218"/>
        <end position="267"/>
    </location>
</feature>
<feature type="region of interest" description="Disordered" evidence="1">
    <location>
        <begin position="1"/>
        <end position="57"/>
    </location>
</feature>
<evidence type="ECO:0000313" key="3">
    <source>
        <dbReference type="Proteomes" id="UP000299102"/>
    </source>
</evidence>
<evidence type="ECO:0000313" key="2">
    <source>
        <dbReference type="EMBL" id="GBP53576.1"/>
    </source>
</evidence>
<comment type="caution">
    <text evidence="2">The sequence shown here is derived from an EMBL/GenBank/DDBJ whole genome shotgun (WGS) entry which is preliminary data.</text>
</comment>
<dbReference type="OrthoDB" id="567788at2759"/>
<name>A0A4C1WQ00_EUMVA</name>
<reference evidence="2 3" key="1">
    <citation type="journal article" date="2019" name="Commun. Biol.">
        <title>The bagworm genome reveals a unique fibroin gene that provides high tensile strength.</title>
        <authorList>
            <person name="Kono N."/>
            <person name="Nakamura H."/>
            <person name="Ohtoshi R."/>
            <person name="Tomita M."/>
            <person name="Numata K."/>
            <person name="Arakawa K."/>
        </authorList>
    </citation>
    <scope>NUCLEOTIDE SEQUENCE [LARGE SCALE GENOMIC DNA]</scope>
</reference>
<sequence>MDNADTFASSALAGGDKAIPPHETGLKREQDSVDDFEHLGGETSRREELGASPFHERKMATQSFLDTEREEMFVQPVRAELAIPNQPPVGSLIDKIVDHVADKFTDSESDADTAGESPLHRPESARVDQELSPSVAVADPTPVLAPSPAPEPSKPIPSASTEQKFDVKPELPSKQVLEHFESEISSPKLEPEPLKPESIVSKMEQKISKMDPLVEPVPISAPFKHEPSAPLEPEPAPLKPEAAPLKPAPVAPAPAKPAPPPTFDESRSPTAHVIEAEVIFCQMGLAIVKGLTVNVPTSWRVLWPDRPTSTVTQRRAVAPSLTKINTRSSRTA</sequence>
<dbReference type="EMBL" id="BGZK01000629">
    <property type="protein sequence ID" value="GBP53576.1"/>
    <property type="molecule type" value="Genomic_DNA"/>
</dbReference>
<dbReference type="Proteomes" id="UP000299102">
    <property type="component" value="Unassembled WGS sequence"/>
</dbReference>
<keyword evidence="3" id="KW-1185">Reference proteome</keyword>
<accession>A0A4C1WQ00</accession>
<proteinExistence type="predicted"/>
<gene>
    <name evidence="2" type="ORF">EVAR_79790_1</name>
</gene>
<feature type="region of interest" description="Disordered" evidence="1">
    <location>
        <begin position="103"/>
        <end position="194"/>
    </location>
</feature>
<feature type="compositionally biased region" description="Basic and acidic residues" evidence="1">
    <location>
        <begin position="118"/>
        <end position="129"/>
    </location>
</feature>
<feature type="compositionally biased region" description="Basic and acidic residues" evidence="1">
    <location>
        <begin position="24"/>
        <end position="57"/>
    </location>
</feature>
<feature type="compositionally biased region" description="Pro residues" evidence="1">
    <location>
        <begin position="246"/>
        <end position="262"/>
    </location>
</feature>